<dbReference type="GO" id="GO:0030091">
    <property type="term" value="P:protein repair"/>
    <property type="evidence" value="ECO:0007669"/>
    <property type="project" value="UniProtKB-UniRule"/>
</dbReference>
<dbReference type="InterPro" id="IPR000682">
    <property type="entry name" value="PCMT"/>
</dbReference>
<evidence type="ECO:0000256" key="1">
    <source>
        <dbReference type="ARBA" id="ARBA00004496"/>
    </source>
</evidence>
<dbReference type="EC" id="2.1.1.77" evidence="7"/>
<keyword evidence="4 7" id="KW-0489">Methyltransferase</keyword>
<feature type="active site" evidence="7">
    <location>
        <position position="69"/>
    </location>
</feature>
<proteinExistence type="inferred from homology"/>
<accession>A0A858Q6M3</accession>
<evidence type="ECO:0000256" key="2">
    <source>
        <dbReference type="ARBA" id="ARBA00005369"/>
    </source>
</evidence>
<gene>
    <name evidence="7" type="primary">pcm</name>
    <name evidence="8" type="ORF">GNH96_05820</name>
</gene>
<comment type="function">
    <text evidence="7">Catalyzes the methyl esterification of L-isoaspartyl residues in peptides and proteins that result from spontaneous decomposition of normal L-aspartyl and L-asparaginyl residues. It plays a role in the repair and/or degradation of damaged proteins.</text>
</comment>
<evidence type="ECO:0000256" key="7">
    <source>
        <dbReference type="HAMAP-Rule" id="MF_00090"/>
    </source>
</evidence>
<evidence type="ECO:0000256" key="6">
    <source>
        <dbReference type="ARBA" id="ARBA00022691"/>
    </source>
</evidence>
<reference evidence="9" key="1">
    <citation type="submission" date="2019-12" db="EMBL/GenBank/DDBJ databases">
        <authorList>
            <person name="Awala S.I."/>
            <person name="Rhee S.K."/>
        </authorList>
    </citation>
    <scope>NUCLEOTIDE SEQUENCE [LARGE SCALE GENOMIC DNA]</scope>
    <source>
        <strain evidence="9">IM1</strain>
    </source>
</reference>
<dbReference type="HAMAP" id="MF_00090">
    <property type="entry name" value="PIMT"/>
    <property type="match status" value="1"/>
</dbReference>
<dbReference type="FunFam" id="3.40.50.150:FF:000010">
    <property type="entry name" value="Protein-L-isoaspartate O-methyltransferase"/>
    <property type="match status" value="1"/>
</dbReference>
<dbReference type="Proteomes" id="UP000503004">
    <property type="component" value="Chromosome"/>
</dbReference>
<dbReference type="CDD" id="cd02440">
    <property type="entry name" value="AdoMet_MTases"/>
    <property type="match status" value="1"/>
</dbReference>
<evidence type="ECO:0000313" key="8">
    <source>
        <dbReference type="EMBL" id="QJD29532.1"/>
    </source>
</evidence>
<dbReference type="AlphaFoldDB" id="A0A858Q6M3"/>
<evidence type="ECO:0000256" key="3">
    <source>
        <dbReference type="ARBA" id="ARBA00022490"/>
    </source>
</evidence>
<evidence type="ECO:0000313" key="9">
    <source>
        <dbReference type="Proteomes" id="UP000503004"/>
    </source>
</evidence>
<keyword evidence="3 7" id="KW-0963">Cytoplasm</keyword>
<dbReference type="EMBL" id="CP046565">
    <property type="protein sequence ID" value="QJD29532.1"/>
    <property type="molecule type" value="Genomic_DNA"/>
</dbReference>
<name>A0A858Q6M3_9GAMM</name>
<dbReference type="NCBIfam" id="NF001453">
    <property type="entry name" value="PRK00312.1"/>
    <property type="match status" value="1"/>
</dbReference>
<evidence type="ECO:0000256" key="4">
    <source>
        <dbReference type="ARBA" id="ARBA00022603"/>
    </source>
</evidence>
<dbReference type="GO" id="GO:0032259">
    <property type="term" value="P:methylation"/>
    <property type="evidence" value="ECO:0007669"/>
    <property type="project" value="UniProtKB-KW"/>
</dbReference>
<comment type="subcellular location">
    <subcellularLocation>
        <location evidence="1 7">Cytoplasm</location>
    </subcellularLocation>
</comment>
<dbReference type="PANTHER" id="PTHR11579:SF0">
    <property type="entry name" value="PROTEIN-L-ISOASPARTATE(D-ASPARTATE) O-METHYLTRANSFERASE"/>
    <property type="match status" value="1"/>
</dbReference>
<dbReference type="RefSeq" id="WP_169602815.1">
    <property type="nucleotide sequence ID" value="NZ_CP046565.1"/>
</dbReference>
<dbReference type="PANTHER" id="PTHR11579">
    <property type="entry name" value="PROTEIN-L-ISOASPARTATE O-METHYLTRANSFERASE"/>
    <property type="match status" value="1"/>
</dbReference>
<keyword evidence="5 7" id="KW-0808">Transferase</keyword>
<dbReference type="Pfam" id="PF01135">
    <property type="entry name" value="PCMT"/>
    <property type="match status" value="1"/>
</dbReference>
<dbReference type="Gene3D" id="3.40.50.150">
    <property type="entry name" value="Vaccinia Virus protein VP39"/>
    <property type="match status" value="1"/>
</dbReference>
<organism evidence="8 9">
    <name type="scientific">Methylococcus geothermalis</name>
    <dbReference type="NCBI Taxonomy" id="2681310"/>
    <lineage>
        <taxon>Bacteria</taxon>
        <taxon>Pseudomonadati</taxon>
        <taxon>Pseudomonadota</taxon>
        <taxon>Gammaproteobacteria</taxon>
        <taxon>Methylococcales</taxon>
        <taxon>Methylococcaceae</taxon>
        <taxon>Methylococcus</taxon>
    </lineage>
</organism>
<protein>
    <recommendedName>
        <fullName evidence="7">Protein-L-isoaspartate O-methyltransferase</fullName>
        <ecNumber evidence="7">2.1.1.77</ecNumber>
    </recommendedName>
    <alternativeName>
        <fullName evidence="7">L-isoaspartyl protein carboxyl methyltransferase</fullName>
    </alternativeName>
    <alternativeName>
        <fullName evidence="7">Protein L-isoaspartyl methyltransferase</fullName>
    </alternativeName>
    <alternativeName>
        <fullName evidence="7">Protein-beta-aspartate methyltransferase</fullName>
        <shortName evidence="7">PIMT</shortName>
    </alternativeName>
</protein>
<dbReference type="SUPFAM" id="SSF53335">
    <property type="entry name" value="S-adenosyl-L-methionine-dependent methyltransferases"/>
    <property type="match status" value="1"/>
</dbReference>
<comment type="catalytic activity">
    <reaction evidence="7">
        <text>[protein]-L-isoaspartate + S-adenosyl-L-methionine = [protein]-L-isoaspartate alpha-methyl ester + S-adenosyl-L-homocysteine</text>
        <dbReference type="Rhea" id="RHEA:12705"/>
        <dbReference type="Rhea" id="RHEA-COMP:12143"/>
        <dbReference type="Rhea" id="RHEA-COMP:12144"/>
        <dbReference type="ChEBI" id="CHEBI:57856"/>
        <dbReference type="ChEBI" id="CHEBI:59789"/>
        <dbReference type="ChEBI" id="CHEBI:90596"/>
        <dbReference type="ChEBI" id="CHEBI:90598"/>
        <dbReference type="EC" id="2.1.1.77"/>
    </reaction>
</comment>
<dbReference type="GO" id="GO:0004719">
    <property type="term" value="F:protein-L-isoaspartate (D-aspartate) O-methyltransferase activity"/>
    <property type="evidence" value="ECO:0007669"/>
    <property type="project" value="UniProtKB-UniRule"/>
</dbReference>
<dbReference type="InterPro" id="IPR029063">
    <property type="entry name" value="SAM-dependent_MTases_sf"/>
</dbReference>
<evidence type="ECO:0000256" key="5">
    <source>
        <dbReference type="ARBA" id="ARBA00022679"/>
    </source>
</evidence>
<sequence length="219" mass="23862">MNVRLRGIGMTSPRTRERMVNRLQELGIRHERVLDAMLNVPRHIFVEEAFASRAYEDMALPIGFGQTISQPYTVARMTELLVEAGPLRRVLEVGTGSGYQTAVLARLVGTVYSVERIQALQERAIRSLADLKLGNVRLKHGDGSLGWRECGPFDGVIVTAAPIRLPDALLDQLNPGGVLVAPVGAGREQMLQRIVRTDSGFAAQSVEPAVFVPLLPGTA</sequence>
<keyword evidence="9" id="KW-1185">Reference proteome</keyword>
<dbReference type="KEGG" id="metu:GNH96_05820"/>
<keyword evidence="6 7" id="KW-0949">S-adenosyl-L-methionine</keyword>
<dbReference type="NCBIfam" id="TIGR00080">
    <property type="entry name" value="pimt"/>
    <property type="match status" value="1"/>
</dbReference>
<comment type="similarity">
    <text evidence="2 7">Belongs to the methyltransferase superfamily. L-isoaspartyl/D-aspartyl protein methyltransferase family.</text>
</comment>
<dbReference type="GO" id="GO:0005737">
    <property type="term" value="C:cytoplasm"/>
    <property type="evidence" value="ECO:0007669"/>
    <property type="project" value="UniProtKB-SubCell"/>
</dbReference>